<proteinExistence type="predicted"/>
<evidence type="ECO:0000313" key="1">
    <source>
        <dbReference type="EMBL" id="TCV81259.1"/>
    </source>
</evidence>
<gene>
    <name evidence="1" type="ORF">EDC63_1247</name>
</gene>
<name>A0A4R3XWV7_9PROT</name>
<sequence length="301" mass="34304">MPDLNLTTLISSILSSVGVTAVGAWWLGKRWVDHRLNTELEKTKGNIRKEIENELADTNANRQYQLAAKTRLYSAIGPLKFQLLIACRDLALHIRAFGLEGISYSLSPTNYYGQSTLYRILQPLVISELIEKQIAVTDFSVDKEAVDLLVFKKLGYEALKGDKPILNNPDEDWNHQTQHLFHHSISKIVSSLIVVDGTLNRPMHFKEFEQFLLSVHGKEVLGPLVDLIQDFTIMGKPILWVRLVFYAYCCSHIVNKLGIKIGFSEIDIHVRELLLESNNEFNRRMLEDFQHVFSTLINGGL</sequence>
<dbReference type="OrthoDB" id="8480054at2"/>
<comment type="caution">
    <text evidence="1">The sequence shown here is derived from an EMBL/GenBank/DDBJ whole genome shotgun (WGS) entry which is preliminary data.</text>
</comment>
<protein>
    <submittedName>
        <fullName evidence="1">Uncharacterized protein</fullName>
    </submittedName>
</protein>
<evidence type="ECO:0000313" key="2">
    <source>
        <dbReference type="Proteomes" id="UP000295367"/>
    </source>
</evidence>
<dbReference type="RefSeq" id="WP_124946657.1">
    <property type="nucleotide sequence ID" value="NZ_BHVT01000038.1"/>
</dbReference>
<dbReference type="Proteomes" id="UP000295367">
    <property type="component" value="Unassembled WGS sequence"/>
</dbReference>
<reference evidence="1 2" key="1">
    <citation type="submission" date="2019-03" db="EMBL/GenBank/DDBJ databases">
        <title>Genomic Encyclopedia of Type Strains, Phase IV (KMG-IV): sequencing the most valuable type-strain genomes for metagenomic binning, comparative biology and taxonomic classification.</title>
        <authorList>
            <person name="Goeker M."/>
        </authorList>
    </citation>
    <scope>NUCLEOTIDE SEQUENCE [LARGE SCALE GENOMIC DNA]</scope>
    <source>
        <strain evidence="1 2">DSM 100309</strain>
    </source>
</reference>
<organism evidence="1 2">
    <name type="scientific">Sulfurirhabdus autotrophica</name>
    <dbReference type="NCBI Taxonomy" id="1706046"/>
    <lineage>
        <taxon>Bacteria</taxon>
        <taxon>Pseudomonadati</taxon>
        <taxon>Pseudomonadota</taxon>
        <taxon>Betaproteobacteria</taxon>
        <taxon>Nitrosomonadales</taxon>
        <taxon>Sulfuricellaceae</taxon>
        <taxon>Sulfurirhabdus</taxon>
    </lineage>
</organism>
<accession>A0A4R3XWV7</accession>
<dbReference type="EMBL" id="SMCO01000024">
    <property type="protein sequence ID" value="TCV81259.1"/>
    <property type="molecule type" value="Genomic_DNA"/>
</dbReference>
<keyword evidence="2" id="KW-1185">Reference proteome</keyword>
<dbReference type="AlphaFoldDB" id="A0A4R3XWV7"/>